<accession>A0ACA9Q4M1</accession>
<dbReference type="EMBL" id="CAJVQC010026576">
    <property type="protein sequence ID" value="CAG8733556.1"/>
    <property type="molecule type" value="Genomic_DNA"/>
</dbReference>
<dbReference type="Proteomes" id="UP000789920">
    <property type="component" value="Unassembled WGS sequence"/>
</dbReference>
<sequence>LQGNIALLVSVKDPETLDDAISATKKIEARSYYGNITVRKKGKSNNDWEAEANNPKMRLQPEEAPVPLEKKLAQPSHTLKCEVEANYDNVNDDYDLEREVFAGESPATYLFHVEELLTTPVEPETKDLEERISEMDVKKDIFAQNVEELGCTNRTDHVIDTGDAAPIKQKTYRATWCSRVHKE</sequence>
<evidence type="ECO:0000313" key="1">
    <source>
        <dbReference type="EMBL" id="CAG8733556.1"/>
    </source>
</evidence>
<name>A0ACA9Q4M1_9GLOM</name>
<reference evidence="1" key="1">
    <citation type="submission" date="2021-06" db="EMBL/GenBank/DDBJ databases">
        <authorList>
            <person name="Kallberg Y."/>
            <person name="Tangrot J."/>
            <person name="Rosling A."/>
        </authorList>
    </citation>
    <scope>NUCLEOTIDE SEQUENCE</scope>
    <source>
        <strain evidence="1">MA461A</strain>
    </source>
</reference>
<proteinExistence type="predicted"/>
<gene>
    <name evidence="1" type="ORF">RPERSI_LOCUS12413</name>
</gene>
<evidence type="ECO:0000313" key="2">
    <source>
        <dbReference type="Proteomes" id="UP000789920"/>
    </source>
</evidence>
<organism evidence="1 2">
    <name type="scientific">Racocetra persica</name>
    <dbReference type="NCBI Taxonomy" id="160502"/>
    <lineage>
        <taxon>Eukaryota</taxon>
        <taxon>Fungi</taxon>
        <taxon>Fungi incertae sedis</taxon>
        <taxon>Mucoromycota</taxon>
        <taxon>Glomeromycotina</taxon>
        <taxon>Glomeromycetes</taxon>
        <taxon>Diversisporales</taxon>
        <taxon>Gigasporaceae</taxon>
        <taxon>Racocetra</taxon>
    </lineage>
</organism>
<feature type="non-terminal residue" evidence="1">
    <location>
        <position position="1"/>
    </location>
</feature>
<keyword evidence="2" id="KW-1185">Reference proteome</keyword>
<protein>
    <submittedName>
        <fullName evidence="1">26233_t:CDS:1</fullName>
    </submittedName>
</protein>
<comment type="caution">
    <text evidence="1">The sequence shown here is derived from an EMBL/GenBank/DDBJ whole genome shotgun (WGS) entry which is preliminary data.</text>
</comment>